<dbReference type="Gene3D" id="3.30.2350.10">
    <property type="entry name" value="Pseudouridine synthase"/>
    <property type="match status" value="1"/>
</dbReference>
<evidence type="ECO:0000259" key="6">
    <source>
        <dbReference type="Pfam" id="PF01509"/>
    </source>
</evidence>
<dbReference type="InterPro" id="IPR002501">
    <property type="entry name" value="PsdUridine_synth_N"/>
</dbReference>
<proteinExistence type="inferred from homology"/>
<dbReference type="EMBL" id="JBHSOZ010000003">
    <property type="protein sequence ID" value="MFC5712105.1"/>
    <property type="molecule type" value="Genomic_DNA"/>
</dbReference>
<dbReference type="CDD" id="cd02573">
    <property type="entry name" value="PseudoU_synth_EcTruB"/>
    <property type="match status" value="1"/>
</dbReference>
<evidence type="ECO:0000256" key="3">
    <source>
        <dbReference type="ARBA" id="ARBA00022694"/>
    </source>
</evidence>
<feature type="active site" description="Nucleophile" evidence="5">
    <location>
        <position position="38"/>
    </location>
</feature>
<evidence type="ECO:0000313" key="9">
    <source>
        <dbReference type="Proteomes" id="UP001596142"/>
    </source>
</evidence>
<sequence length="302" mass="33398">MDGILPLYKPKGLTSHDCVMKIRKIFQTKKVGHTGTLDPEVDGVLPICIGRATKISEYLTAKPKTYKGTVTLGAATDTEDATGNIIEQISVSKAPAIADIETVIKQFTGTITQVPPMYSAVKVKGKKLYEYAREGVEIERPKREVTIYDLSFHHQSVRSEEKTVSFDFTVTCSKGTYVRTLAVDMGRALGYPAHMSALTRTASGNFTIEECVTFEELEQAKKDGSQEEHLLPISTGLKDYEKVEVDREIAEKVLNGGVFERFSTVSSSSFLISYQGEILAIYTDHPKKRGMVKPETMLGKRG</sequence>
<dbReference type="NCBIfam" id="TIGR00431">
    <property type="entry name" value="TruB"/>
    <property type="match status" value="1"/>
</dbReference>
<dbReference type="Pfam" id="PF01509">
    <property type="entry name" value="TruB_N"/>
    <property type="match status" value="1"/>
</dbReference>
<name>A0ABW0YID4_9BACI</name>
<comment type="caution">
    <text evidence="8">The sequence shown here is derived from an EMBL/GenBank/DDBJ whole genome shotgun (WGS) entry which is preliminary data.</text>
</comment>
<keyword evidence="3 5" id="KW-0819">tRNA processing</keyword>
<evidence type="ECO:0000313" key="8">
    <source>
        <dbReference type="EMBL" id="MFC5712105.1"/>
    </source>
</evidence>
<dbReference type="PANTHER" id="PTHR13767:SF2">
    <property type="entry name" value="PSEUDOURIDYLATE SYNTHASE TRUB1"/>
    <property type="match status" value="1"/>
</dbReference>
<dbReference type="GO" id="GO:0160148">
    <property type="term" value="F:tRNA pseudouridine(55) synthase activity"/>
    <property type="evidence" value="ECO:0007669"/>
    <property type="project" value="UniProtKB-EC"/>
</dbReference>
<evidence type="ECO:0000256" key="4">
    <source>
        <dbReference type="ARBA" id="ARBA00023235"/>
    </source>
</evidence>
<evidence type="ECO:0000259" key="7">
    <source>
        <dbReference type="Pfam" id="PF16198"/>
    </source>
</evidence>
<comment type="similarity">
    <text evidence="2 5">Belongs to the pseudouridine synthase TruB family. Type 1 subfamily.</text>
</comment>
<dbReference type="HAMAP" id="MF_01080">
    <property type="entry name" value="TruB_bact"/>
    <property type="match status" value="1"/>
</dbReference>
<accession>A0ABW0YID4</accession>
<dbReference type="PANTHER" id="PTHR13767">
    <property type="entry name" value="TRNA-PSEUDOURIDINE SYNTHASE"/>
    <property type="match status" value="1"/>
</dbReference>
<comment type="function">
    <text evidence="5">Responsible for synthesis of pseudouridine from uracil-55 in the psi GC loop of transfer RNAs.</text>
</comment>
<evidence type="ECO:0000256" key="5">
    <source>
        <dbReference type="HAMAP-Rule" id="MF_01080"/>
    </source>
</evidence>
<reference evidence="9" key="1">
    <citation type="journal article" date="2019" name="Int. J. Syst. Evol. Microbiol.">
        <title>The Global Catalogue of Microorganisms (GCM) 10K type strain sequencing project: providing services to taxonomists for standard genome sequencing and annotation.</title>
        <authorList>
            <consortium name="The Broad Institute Genomics Platform"/>
            <consortium name="The Broad Institute Genome Sequencing Center for Infectious Disease"/>
            <person name="Wu L."/>
            <person name="Ma J."/>
        </authorList>
    </citation>
    <scope>NUCLEOTIDE SEQUENCE [LARGE SCALE GENOMIC DNA]</scope>
    <source>
        <strain evidence="9">CECT 7184</strain>
    </source>
</reference>
<organism evidence="8 9">
    <name type="scientific">Thalassorhabdus alkalitolerans</name>
    <dbReference type="NCBI Taxonomy" id="2282697"/>
    <lineage>
        <taxon>Bacteria</taxon>
        <taxon>Bacillati</taxon>
        <taxon>Bacillota</taxon>
        <taxon>Bacilli</taxon>
        <taxon>Bacillales</taxon>
        <taxon>Bacillaceae</taxon>
        <taxon>Thalassorhabdus</taxon>
    </lineage>
</organism>
<keyword evidence="9" id="KW-1185">Reference proteome</keyword>
<dbReference type="RefSeq" id="WP_385939146.1">
    <property type="nucleotide sequence ID" value="NZ_JBHSOZ010000003.1"/>
</dbReference>
<dbReference type="InterPro" id="IPR020103">
    <property type="entry name" value="PsdUridine_synth_cat_dom_sf"/>
</dbReference>
<dbReference type="SUPFAM" id="SSF55120">
    <property type="entry name" value="Pseudouridine synthase"/>
    <property type="match status" value="1"/>
</dbReference>
<dbReference type="Pfam" id="PF16198">
    <property type="entry name" value="TruB_C_2"/>
    <property type="match status" value="1"/>
</dbReference>
<evidence type="ECO:0000256" key="2">
    <source>
        <dbReference type="ARBA" id="ARBA00005642"/>
    </source>
</evidence>
<feature type="domain" description="Pseudouridine synthase II N-terminal" evidence="6">
    <location>
        <begin position="23"/>
        <end position="178"/>
    </location>
</feature>
<dbReference type="EC" id="5.4.99.25" evidence="5"/>
<comment type="catalytic activity">
    <reaction evidence="1 5">
        <text>uridine(55) in tRNA = pseudouridine(55) in tRNA</text>
        <dbReference type="Rhea" id="RHEA:42532"/>
        <dbReference type="Rhea" id="RHEA-COMP:10101"/>
        <dbReference type="Rhea" id="RHEA-COMP:10102"/>
        <dbReference type="ChEBI" id="CHEBI:65314"/>
        <dbReference type="ChEBI" id="CHEBI:65315"/>
        <dbReference type="EC" id="5.4.99.25"/>
    </reaction>
</comment>
<keyword evidence="4 5" id="KW-0413">Isomerase</keyword>
<gene>
    <name evidence="5 8" type="primary">truB</name>
    <name evidence="8" type="ORF">ACFPU1_04885</name>
</gene>
<feature type="domain" description="tRNA pseudouridylate synthase B C-terminal" evidence="7">
    <location>
        <begin position="179"/>
        <end position="236"/>
    </location>
</feature>
<protein>
    <recommendedName>
        <fullName evidence="5">tRNA pseudouridine synthase B</fullName>
        <ecNumber evidence="5">5.4.99.25</ecNumber>
    </recommendedName>
    <alternativeName>
        <fullName evidence="5">tRNA pseudouridine(55) synthase</fullName>
        <shortName evidence="5">Psi55 synthase</shortName>
    </alternativeName>
    <alternativeName>
        <fullName evidence="5">tRNA pseudouridylate synthase</fullName>
    </alternativeName>
    <alternativeName>
        <fullName evidence="5">tRNA-uridine isomerase</fullName>
    </alternativeName>
</protein>
<dbReference type="InterPro" id="IPR014780">
    <property type="entry name" value="tRNA_psdUridine_synth_TruB"/>
</dbReference>
<evidence type="ECO:0000256" key="1">
    <source>
        <dbReference type="ARBA" id="ARBA00000385"/>
    </source>
</evidence>
<dbReference type="Proteomes" id="UP001596142">
    <property type="component" value="Unassembled WGS sequence"/>
</dbReference>
<dbReference type="InterPro" id="IPR032819">
    <property type="entry name" value="TruB_C"/>
</dbReference>